<sequence>MCYFFPLYCCSFTLLMLQQSLISAADVLTFLCRTENTPTHAQTHSWMGIFPLKQKIQCRFLSRGQVHPVYSLLTKSGFRTMRSEANHSCLKW</sequence>
<dbReference type="EMBL" id="GIKN01002399">
    <property type="protein sequence ID" value="NIE44672.1"/>
    <property type="molecule type" value="Transcribed_RNA"/>
</dbReference>
<feature type="signal peptide" evidence="1">
    <location>
        <begin position="1"/>
        <end position="24"/>
    </location>
</feature>
<feature type="chain" id="PRO_5026298860" evidence="1">
    <location>
        <begin position="25"/>
        <end position="92"/>
    </location>
</feature>
<organism evidence="2">
    <name type="scientific">Rhipicephalus microplus</name>
    <name type="common">Cattle tick</name>
    <name type="synonym">Boophilus microplus</name>
    <dbReference type="NCBI Taxonomy" id="6941"/>
    <lineage>
        <taxon>Eukaryota</taxon>
        <taxon>Metazoa</taxon>
        <taxon>Ecdysozoa</taxon>
        <taxon>Arthropoda</taxon>
        <taxon>Chelicerata</taxon>
        <taxon>Arachnida</taxon>
        <taxon>Acari</taxon>
        <taxon>Parasitiformes</taxon>
        <taxon>Ixodida</taxon>
        <taxon>Ixodoidea</taxon>
        <taxon>Ixodidae</taxon>
        <taxon>Rhipicephalinae</taxon>
        <taxon>Rhipicephalus</taxon>
        <taxon>Boophilus</taxon>
    </lineage>
</organism>
<evidence type="ECO:0000313" key="2">
    <source>
        <dbReference type="EMBL" id="NIE44672.1"/>
    </source>
</evidence>
<evidence type="ECO:0000256" key="1">
    <source>
        <dbReference type="SAM" id="SignalP"/>
    </source>
</evidence>
<proteinExistence type="predicted"/>
<dbReference type="AlphaFoldDB" id="A0A6G5A0Y2"/>
<name>A0A6G5A0Y2_RHIMP</name>
<reference evidence="2" key="1">
    <citation type="submission" date="2020-03" db="EMBL/GenBank/DDBJ databases">
        <title>A transcriptome and proteome of the tick Rhipicephalus microplus shaped by the genetic composition of its hosts and developmental stage.</title>
        <authorList>
            <person name="Garcia G.R."/>
            <person name="Ribeiro J.M.C."/>
            <person name="Maruyama S.R."/>
            <person name="Gardinasse L.G."/>
            <person name="Nelson K."/>
            <person name="Ferreira B.R."/>
            <person name="Andrade T.G."/>
            <person name="Santos I.K.F.M."/>
        </authorList>
    </citation>
    <scope>NUCLEOTIDE SEQUENCE</scope>
    <source>
        <strain evidence="2">NSGR</strain>
        <tissue evidence="2">Salivary glands</tissue>
    </source>
</reference>
<keyword evidence="1" id="KW-0732">Signal</keyword>
<accession>A0A6G5A0Y2</accession>
<protein>
    <submittedName>
        <fullName evidence="2">Putative secreted protein</fullName>
    </submittedName>
</protein>